<dbReference type="Gene3D" id="3.40.50.720">
    <property type="entry name" value="NAD(P)-binding Rossmann-like Domain"/>
    <property type="match status" value="1"/>
</dbReference>
<reference evidence="4 5" key="1">
    <citation type="journal article" date="2019" name="Int. J. Syst. Evol. Microbiol.">
        <title>The Global Catalogue of Microorganisms (GCM) 10K type strain sequencing project: providing services to taxonomists for standard genome sequencing and annotation.</title>
        <authorList>
            <consortium name="The Broad Institute Genomics Platform"/>
            <consortium name="The Broad Institute Genome Sequencing Center for Infectious Disease"/>
            <person name="Wu L."/>
            <person name="Ma J."/>
        </authorList>
    </citation>
    <scope>NUCLEOTIDE SEQUENCE [LARGE SCALE GENOMIC DNA]</scope>
    <source>
        <strain evidence="4 5">JCM 4524</strain>
    </source>
</reference>
<dbReference type="InterPro" id="IPR058964">
    <property type="entry name" value="Cap2_linker"/>
</dbReference>
<evidence type="ECO:0000259" key="2">
    <source>
        <dbReference type="Pfam" id="PF00899"/>
    </source>
</evidence>
<comment type="caution">
    <text evidence="4">The sequence shown here is derived from an EMBL/GenBank/DDBJ whole genome shotgun (WGS) entry which is preliminary data.</text>
</comment>
<dbReference type="InterPro" id="IPR000594">
    <property type="entry name" value="ThiF_NAD_FAD-bd"/>
</dbReference>
<feature type="region of interest" description="Disordered" evidence="1">
    <location>
        <begin position="162"/>
        <end position="182"/>
    </location>
</feature>
<dbReference type="GO" id="GO:0016779">
    <property type="term" value="F:nucleotidyltransferase activity"/>
    <property type="evidence" value="ECO:0007669"/>
    <property type="project" value="UniProtKB-KW"/>
</dbReference>
<evidence type="ECO:0000256" key="1">
    <source>
        <dbReference type="SAM" id="MobiDB-lite"/>
    </source>
</evidence>
<dbReference type="Pfam" id="PF26398">
    <property type="entry name" value="Cap2_linker"/>
    <property type="match status" value="1"/>
</dbReference>
<proteinExistence type="predicted"/>
<evidence type="ECO:0000313" key="5">
    <source>
        <dbReference type="Proteomes" id="UP001500151"/>
    </source>
</evidence>
<name>A0ABN3R1U6_9ACTN</name>
<dbReference type="EMBL" id="BAAASJ010000041">
    <property type="protein sequence ID" value="GAA2640983.1"/>
    <property type="molecule type" value="Genomic_DNA"/>
</dbReference>
<gene>
    <name evidence="4" type="ORF">GCM10010307_41810</name>
</gene>
<dbReference type="SUPFAM" id="SSF69572">
    <property type="entry name" value="Activating enzymes of the ubiquitin-like proteins"/>
    <property type="match status" value="1"/>
</dbReference>
<protein>
    <submittedName>
        <fullName evidence="4">ThiF family adenylyltransferase</fullName>
    </submittedName>
</protein>
<dbReference type="InterPro" id="IPR045886">
    <property type="entry name" value="ThiF/MoeB/HesA"/>
</dbReference>
<dbReference type="InterPro" id="IPR035985">
    <property type="entry name" value="Ubiquitin-activating_enz"/>
</dbReference>
<dbReference type="PANTHER" id="PTHR43267:SF1">
    <property type="entry name" value="TRNA THREONYLCARBAMOYLADENOSINE DEHYDRATASE"/>
    <property type="match status" value="1"/>
</dbReference>
<dbReference type="Proteomes" id="UP001500151">
    <property type="component" value="Unassembled WGS sequence"/>
</dbReference>
<keyword evidence="5" id="KW-1185">Reference proteome</keyword>
<keyword evidence="4" id="KW-0548">Nucleotidyltransferase</keyword>
<evidence type="ECO:0000313" key="4">
    <source>
        <dbReference type="EMBL" id="GAA2640983.1"/>
    </source>
</evidence>
<feature type="domain" description="Cap2 central linker" evidence="3">
    <location>
        <begin position="201"/>
        <end position="328"/>
    </location>
</feature>
<evidence type="ECO:0000259" key="3">
    <source>
        <dbReference type="Pfam" id="PF26398"/>
    </source>
</evidence>
<dbReference type="Pfam" id="PF00899">
    <property type="entry name" value="ThiF"/>
    <property type="match status" value="1"/>
</dbReference>
<dbReference type="PANTHER" id="PTHR43267">
    <property type="entry name" value="TRNA THREONYLCARBAMOYLADENOSINE DEHYDRATASE"/>
    <property type="match status" value="1"/>
</dbReference>
<sequence>MTKRKPPPPRLNPWQQHLLADLKRLATHRPQDIRIMGRPEVDPSGPAAVRISLHTAGLLHIEGGLVLGEDEEFLLTLPPSTLVPPWVQTPHTRFAGHPHVLEGYRLCIYLDAAREWDPEGGIVPVLNRLWQWLTDAAANRFDATTALFHAVGGVVHRTPGTPTIVVREPDPRSPARTGWLTPRSTHRLDLSDRSAGDHSLRLPVMALSHSLPLGAGRTLADLLFRIDDTSPIGTPPTGPQPGLRSPAFLTALANSALRNPHGTCQYFVLAVPHPNLAAAPYFLLAGRLPAQVSDALRHASRITAPRQLSSLPVDVREAALEWCYLSDERPAVTTRRDVQRPVSAFYGTHIQVWGCGGIGAWAAELVARAGAAHITLSDLGTITGGLLIRQNYTENDIGSAKTIALAERLRSIRDDLIVDISAPPPSPTLLDAAQQADVIIDATVSVTAGRFLDLLARLPGRKAVLAQMATDTASASHGVLSISTPDTGQGPSAIDHATGRHVLATPDLEPYHALWIEPEPGDEIRPTRGCSVPTFHGSAADLAGITATLVTLLGMQLRHPLSGTHLCAQPHTGTHPAHRFVPYTPQQASSPTFPSPGRGDRLDQPTSSVGT</sequence>
<organism evidence="4 5">
    <name type="scientific">Streptomyces vastus</name>
    <dbReference type="NCBI Taxonomy" id="285451"/>
    <lineage>
        <taxon>Bacteria</taxon>
        <taxon>Bacillati</taxon>
        <taxon>Actinomycetota</taxon>
        <taxon>Actinomycetes</taxon>
        <taxon>Kitasatosporales</taxon>
        <taxon>Streptomycetaceae</taxon>
        <taxon>Streptomyces</taxon>
    </lineage>
</organism>
<dbReference type="RefSeq" id="WP_344391905.1">
    <property type="nucleotide sequence ID" value="NZ_BAAASJ010000041.1"/>
</dbReference>
<accession>A0ABN3R1U6</accession>
<feature type="region of interest" description="Disordered" evidence="1">
    <location>
        <begin position="568"/>
        <end position="611"/>
    </location>
</feature>
<keyword evidence="4" id="KW-0808">Transferase</keyword>
<feature type="domain" description="THIF-type NAD/FAD binding fold" evidence="2">
    <location>
        <begin position="348"/>
        <end position="456"/>
    </location>
</feature>